<accession>A0A448N0U8</accession>
<dbReference type="GeneID" id="64407707"/>
<sequence length="202" mass="22316">MRSPWWRRNIGWVIALIPLLICATLACSQRTFNQYLPRNPLNRIETQPRQGTLHQRYTESGTAFSLDVTVSVRDVQAVDQHEKVRADTGAQLWRVDLDFEAEPDQVLVGCTAELETDGVRYGGGGGKIAASDNGFSSSNSQTCTPSDTPGPSFSLDGTTLTETTPPRPRNWSISLTFALPTGVTPQALRLSWYAPDYLYIPL</sequence>
<evidence type="ECO:0000256" key="1">
    <source>
        <dbReference type="SAM" id="MobiDB-lite"/>
    </source>
</evidence>
<evidence type="ECO:0000313" key="3">
    <source>
        <dbReference type="Proteomes" id="UP000273044"/>
    </source>
</evidence>
<dbReference type="PROSITE" id="PS51257">
    <property type="entry name" value="PROKAR_LIPOPROTEIN"/>
    <property type="match status" value="1"/>
</dbReference>
<dbReference type="RefSeq" id="WP_061788409.1">
    <property type="nucleotide sequence ID" value="NZ_CAJZDL010000013.1"/>
</dbReference>
<reference evidence="2 3" key="1">
    <citation type="submission" date="2018-12" db="EMBL/GenBank/DDBJ databases">
        <authorList>
            <consortium name="Pathogen Informatics"/>
        </authorList>
    </citation>
    <scope>NUCLEOTIDE SEQUENCE [LARGE SCALE GENOMIC DNA]</scope>
    <source>
        <strain evidence="2 3">NCTC12967</strain>
    </source>
</reference>
<dbReference type="EMBL" id="LR134406">
    <property type="protein sequence ID" value="VEH70954.1"/>
    <property type="molecule type" value="Genomic_DNA"/>
</dbReference>
<name>A0A448N0U8_9ACTN</name>
<protein>
    <submittedName>
        <fullName evidence="2">Uncharacterized protein</fullName>
    </submittedName>
</protein>
<proteinExistence type="predicted"/>
<feature type="compositionally biased region" description="Polar residues" evidence="1">
    <location>
        <begin position="133"/>
        <end position="157"/>
    </location>
</feature>
<dbReference type="AlphaFoldDB" id="A0A448N0U8"/>
<keyword evidence="3" id="KW-1185">Reference proteome</keyword>
<evidence type="ECO:0000313" key="2">
    <source>
        <dbReference type="EMBL" id="VEH70954.1"/>
    </source>
</evidence>
<dbReference type="Proteomes" id="UP000273044">
    <property type="component" value="Chromosome"/>
</dbReference>
<organism evidence="2 3">
    <name type="scientific">Arachnia propionica</name>
    <dbReference type="NCBI Taxonomy" id="1750"/>
    <lineage>
        <taxon>Bacteria</taxon>
        <taxon>Bacillati</taxon>
        <taxon>Actinomycetota</taxon>
        <taxon>Actinomycetes</taxon>
        <taxon>Propionibacteriales</taxon>
        <taxon>Propionibacteriaceae</taxon>
        <taxon>Arachnia</taxon>
    </lineage>
</organism>
<feature type="region of interest" description="Disordered" evidence="1">
    <location>
        <begin position="132"/>
        <end position="167"/>
    </location>
</feature>
<gene>
    <name evidence="2" type="ORF">NCTC12967_02263</name>
</gene>